<dbReference type="EMBL" id="KE124129">
    <property type="protein sequence ID" value="EPB82124.1"/>
    <property type="molecule type" value="Genomic_DNA"/>
</dbReference>
<evidence type="ECO:0000256" key="8">
    <source>
        <dbReference type="ARBA" id="ARBA00023012"/>
    </source>
</evidence>
<dbReference type="PROSITE" id="PS50110">
    <property type="entry name" value="RESPONSE_REGULATORY"/>
    <property type="match status" value="1"/>
</dbReference>
<keyword evidence="5" id="KW-0547">Nucleotide-binding</keyword>
<dbReference type="SUPFAM" id="SSF57184">
    <property type="entry name" value="Growth factor receptor domain"/>
    <property type="match status" value="1"/>
</dbReference>
<dbReference type="SUPFAM" id="SSF55874">
    <property type="entry name" value="ATPase domain of HSP90 chaperone/DNA topoisomerase II/histidine kinase"/>
    <property type="match status" value="1"/>
</dbReference>
<dbReference type="InterPro" id="IPR011006">
    <property type="entry name" value="CheY-like_superfamily"/>
</dbReference>
<feature type="coiled-coil region" evidence="10">
    <location>
        <begin position="549"/>
        <end position="605"/>
    </location>
</feature>
<dbReference type="Pfam" id="PF07714">
    <property type="entry name" value="PK_Tyr_Ser-Thr"/>
    <property type="match status" value="1"/>
</dbReference>
<evidence type="ECO:0000313" key="17">
    <source>
        <dbReference type="Proteomes" id="UP000014254"/>
    </source>
</evidence>
<dbReference type="PRINTS" id="PR00344">
    <property type="entry name" value="BCTRLSENSOR"/>
</dbReference>
<evidence type="ECO:0000256" key="2">
    <source>
        <dbReference type="ARBA" id="ARBA00012438"/>
    </source>
</evidence>
<feature type="compositionally biased region" description="Polar residues" evidence="11">
    <location>
        <begin position="1048"/>
        <end position="1074"/>
    </location>
</feature>
<feature type="transmembrane region" description="Helical" evidence="12">
    <location>
        <begin position="125"/>
        <end position="149"/>
    </location>
</feature>
<gene>
    <name evidence="16" type="ORF">HMPREF1544_11123</name>
</gene>
<dbReference type="SMART" id="SM00448">
    <property type="entry name" value="REC"/>
    <property type="match status" value="1"/>
</dbReference>
<dbReference type="PANTHER" id="PTHR45339:SF5">
    <property type="entry name" value="HISTIDINE KINASE"/>
    <property type="match status" value="1"/>
</dbReference>
<evidence type="ECO:0000256" key="6">
    <source>
        <dbReference type="ARBA" id="ARBA00022777"/>
    </source>
</evidence>
<dbReference type="PANTHER" id="PTHR45339">
    <property type="entry name" value="HYBRID SIGNAL TRANSDUCTION HISTIDINE KINASE J"/>
    <property type="match status" value="1"/>
</dbReference>
<dbReference type="eggNOG" id="KOG0519">
    <property type="taxonomic scope" value="Eukaryota"/>
</dbReference>
<evidence type="ECO:0000256" key="4">
    <source>
        <dbReference type="ARBA" id="ARBA00022679"/>
    </source>
</evidence>
<keyword evidence="4" id="KW-0808">Transferase</keyword>
<dbReference type="FunFam" id="1.10.287.130:FF:000002">
    <property type="entry name" value="Two-component osmosensing histidine kinase"/>
    <property type="match status" value="1"/>
</dbReference>
<feature type="region of interest" description="Disordered" evidence="11">
    <location>
        <begin position="1048"/>
        <end position="1083"/>
    </location>
</feature>
<keyword evidence="3 9" id="KW-0597">Phosphoprotein</keyword>
<dbReference type="InterPro" id="IPR036890">
    <property type="entry name" value="HATPase_C_sf"/>
</dbReference>
<keyword evidence="7" id="KW-0067">ATP-binding</keyword>
<keyword evidence="17" id="KW-1185">Reference proteome</keyword>
<dbReference type="Proteomes" id="UP000014254">
    <property type="component" value="Unassembled WGS sequence"/>
</dbReference>
<dbReference type="SMART" id="SM00387">
    <property type="entry name" value="HATPase_c"/>
    <property type="match status" value="1"/>
</dbReference>
<dbReference type="GO" id="GO:0000155">
    <property type="term" value="F:phosphorelay sensor kinase activity"/>
    <property type="evidence" value="ECO:0007669"/>
    <property type="project" value="InterPro"/>
</dbReference>
<dbReference type="CDD" id="cd00082">
    <property type="entry name" value="HisKA"/>
    <property type="match status" value="1"/>
</dbReference>
<dbReference type="PROSITE" id="PS50109">
    <property type="entry name" value="HIS_KIN"/>
    <property type="match status" value="1"/>
</dbReference>
<dbReference type="STRING" id="1220926.S2IXX2"/>
<dbReference type="SMART" id="SM00388">
    <property type="entry name" value="HisKA"/>
    <property type="match status" value="1"/>
</dbReference>
<feature type="domain" description="Histidine kinase" evidence="14">
    <location>
        <begin position="615"/>
        <end position="840"/>
    </location>
</feature>
<dbReference type="FunFam" id="3.30.565.10:FF:000010">
    <property type="entry name" value="Sensor histidine kinase RcsC"/>
    <property type="match status" value="1"/>
</dbReference>
<evidence type="ECO:0000256" key="1">
    <source>
        <dbReference type="ARBA" id="ARBA00000085"/>
    </source>
</evidence>
<dbReference type="InterPro" id="IPR009030">
    <property type="entry name" value="Growth_fac_rcpt_cys_sf"/>
</dbReference>
<keyword evidence="12" id="KW-0472">Membrane</keyword>
<evidence type="ECO:0000256" key="12">
    <source>
        <dbReference type="SAM" id="Phobius"/>
    </source>
</evidence>
<keyword evidence="8" id="KW-0902">Two-component regulatory system</keyword>
<dbReference type="VEuPathDB" id="FungiDB:HMPREF1544_11123"/>
<dbReference type="InterPro" id="IPR003661">
    <property type="entry name" value="HisK_dim/P_dom"/>
</dbReference>
<dbReference type="SMART" id="SM01411">
    <property type="entry name" value="Ephrin_rec_like"/>
    <property type="match status" value="1"/>
</dbReference>
<dbReference type="Gene3D" id="3.40.50.2300">
    <property type="match status" value="1"/>
</dbReference>
<evidence type="ECO:0000256" key="7">
    <source>
        <dbReference type="ARBA" id="ARBA00022840"/>
    </source>
</evidence>
<feature type="compositionally biased region" description="Polar residues" evidence="11">
    <location>
        <begin position="971"/>
        <end position="993"/>
    </location>
</feature>
<name>S2IXX2_MUCC1</name>
<evidence type="ECO:0000259" key="14">
    <source>
        <dbReference type="PROSITE" id="PS50109"/>
    </source>
</evidence>
<feature type="region of interest" description="Disordered" evidence="11">
    <location>
        <begin position="964"/>
        <end position="993"/>
    </location>
</feature>
<dbReference type="eggNOG" id="KOG1023">
    <property type="taxonomic scope" value="Eukaryota"/>
</dbReference>
<dbReference type="GO" id="GO:0005524">
    <property type="term" value="F:ATP binding"/>
    <property type="evidence" value="ECO:0007669"/>
    <property type="project" value="UniProtKB-KW"/>
</dbReference>
<feature type="region of interest" description="Disordered" evidence="11">
    <location>
        <begin position="228"/>
        <end position="249"/>
    </location>
</feature>
<evidence type="ECO:0000256" key="10">
    <source>
        <dbReference type="SAM" id="Coils"/>
    </source>
</evidence>
<sequence length="1286" mass="143281">MGFTSVLDVLFSKVLTAQPWRLTHLSAPKVVSICSPGSFYYELSKSYYCMDEAGHTIKSIRCAQCPANTYSPIADMVECLPCPRGTYSDVGSDQCKTCVEDEADSSHNDHCLDYFASESDAKKRLYMSIFIPIGVVIVCAIIGWLLWLLRKRKRSVDDINDETWLLSYQKLTRPSLPHMSSVSSSLMATPLIGPDVENIASTYSTPDRSSPLSPFQQQQVDQQGNAFDSSLAAPSDSTKSPSSVRSSADHSYEKRNYTLEFTVGYHRNLPVFIKQIGFRKLKIDDSIREEVALIKCARHPKLVEFVGLCAEPHATFVVEEYCAKGSLANVLSNSDIDLTWIFRFSLINDLIDGLDFLQHSRFNYHGSLTSFSCLITGKWELKISDYGLHKVRCSQIDPTVVGALRKNSHVDSKDLCSDHTQIMTSSEHLLWVAPESVACTPIGLYMTSPTKHGDIYSVGIIMNEILTRERPYQKLLNQGITYENIFQRVCEENLQVTMRAAAEDEYADKINTIIRDCLQSDPNSRPTCLAIKNRMRNIDPYLTDSDNVVDNLANLLEKYANDMENLVRKRTANLQQRTLELEEERARTQTLLQDLKAAKEVAEAAAAAKQNFLANMSHEIRTPMNAVIGMSRILMESDLPVDLYECAETIESSGNHLMAIIDDILDYSKIESGKLSLEKRILDLTFVIESAIKLVAPNYLDKDLTLWYEIDPNIPVRIYGDLVRIRQVILNLLSNAFKFTKSGHVHIHVQMCPYKSELPHDLVPFLVSVTDTGIGIPKDKSSKLFQSFSQVDASTTRNFGGTGLGLAISRQLCRMMGGDMWVESELGKGSTFNFQMLLQKQADSPTYGEQNHLDELARLCKNPLVITEKESSKTCWNSILSSLQITGTQSLSYKESLSYFKDYDTLQIKHSVLIVDDDLNVVDGLGPQTTSSETIIGELRTQFPFLINVPTLCINDLRLRKPTKLKKPPSTIGQQVNVSPTLDDNSSTPQDELSNPFDVINDSFFSICKPFKNSKLLSTLHRLISNNSNNKETSSSSISPADALLTRTRSQASNPATVSSSHSNIESPQYLTHRSNSFSSTSSGRPLADFLSGVRSLLVDDNPINQKVLSRMLTRMGMHPQIAGNGREACDIVASAGDSGEPIELIFMDIWMPEMNGLEAATKIRQELASSAVNPYIIAMTACVMPGDREKCIDAGMNGYVSKPVRKEELEAALHTYTQILMTNDLLVMDNDEEGYSSSTPPEEAQKSQKTASMVIDMQQQLSPTKNVIVDVPTVTVTSEDESHSL</sequence>
<feature type="domain" description="Protein kinase" evidence="13">
    <location>
        <begin position="215"/>
        <end position="542"/>
    </location>
</feature>
<dbReference type="InterPro" id="IPR003594">
    <property type="entry name" value="HATPase_dom"/>
</dbReference>
<dbReference type="SUPFAM" id="SSF52172">
    <property type="entry name" value="CheY-like"/>
    <property type="match status" value="1"/>
</dbReference>
<dbReference type="OrthoDB" id="60033at2759"/>
<dbReference type="PROSITE" id="PS50011">
    <property type="entry name" value="PROTEIN_KINASE_DOM"/>
    <property type="match status" value="1"/>
</dbReference>
<evidence type="ECO:0000256" key="11">
    <source>
        <dbReference type="SAM" id="MobiDB-lite"/>
    </source>
</evidence>
<feature type="compositionally biased region" description="Polar residues" evidence="11">
    <location>
        <begin position="235"/>
        <end position="246"/>
    </location>
</feature>
<evidence type="ECO:0000256" key="3">
    <source>
        <dbReference type="ARBA" id="ARBA00022553"/>
    </source>
</evidence>
<dbReference type="CDD" id="cd17546">
    <property type="entry name" value="REC_hyHK_CKI1_RcsC-like"/>
    <property type="match status" value="1"/>
</dbReference>
<accession>S2IXX2</accession>
<dbReference type="InterPro" id="IPR005467">
    <property type="entry name" value="His_kinase_dom"/>
</dbReference>
<evidence type="ECO:0000313" key="16">
    <source>
        <dbReference type="EMBL" id="EPB82124.1"/>
    </source>
</evidence>
<evidence type="ECO:0000256" key="5">
    <source>
        <dbReference type="ARBA" id="ARBA00022741"/>
    </source>
</evidence>
<dbReference type="Pfam" id="PF00072">
    <property type="entry name" value="Response_reg"/>
    <property type="match status" value="1"/>
</dbReference>
<dbReference type="CDD" id="cd16922">
    <property type="entry name" value="HATPase_EvgS-ArcB-TorS-like"/>
    <property type="match status" value="1"/>
</dbReference>
<dbReference type="OMA" id="WIFRFSL"/>
<keyword evidence="10" id="KW-0175">Coiled coil</keyword>
<evidence type="ECO:0000259" key="13">
    <source>
        <dbReference type="PROSITE" id="PS50011"/>
    </source>
</evidence>
<dbReference type="SUPFAM" id="SSF47384">
    <property type="entry name" value="Homodimeric domain of signal transducing histidine kinase"/>
    <property type="match status" value="1"/>
</dbReference>
<dbReference type="InParanoid" id="S2IXX2"/>
<keyword evidence="12" id="KW-0812">Transmembrane</keyword>
<dbReference type="EC" id="2.7.13.3" evidence="2"/>
<evidence type="ECO:0000256" key="9">
    <source>
        <dbReference type="PROSITE-ProRule" id="PRU00169"/>
    </source>
</evidence>
<organism evidence="16 17">
    <name type="scientific">Mucor circinelloides f. circinelloides (strain 1006PhL)</name>
    <name type="common">Mucormycosis agent</name>
    <name type="synonym">Calyptromyces circinelloides</name>
    <dbReference type="NCBI Taxonomy" id="1220926"/>
    <lineage>
        <taxon>Eukaryota</taxon>
        <taxon>Fungi</taxon>
        <taxon>Fungi incertae sedis</taxon>
        <taxon>Mucoromycota</taxon>
        <taxon>Mucoromycotina</taxon>
        <taxon>Mucoromycetes</taxon>
        <taxon>Mucorales</taxon>
        <taxon>Mucorineae</taxon>
        <taxon>Mucoraceae</taxon>
        <taxon>Mucor</taxon>
    </lineage>
</organism>
<dbReference type="InterPro" id="IPR004358">
    <property type="entry name" value="Sig_transdc_His_kin-like_C"/>
</dbReference>
<comment type="catalytic activity">
    <reaction evidence="1">
        <text>ATP + protein L-histidine = ADP + protein N-phospho-L-histidine.</text>
        <dbReference type="EC" id="2.7.13.3"/>
    </reaction>
</comment>
<feature type="domain" description="Response regulatory" evidence="15">
    <location>
        <begin position="1095"/>
        <end position="1218"/>
    </location>
</feature>
<feature type="region of interest" description="Disordered" evidence="11">
    <location>
        <begin position="1231"/>
        <end position="1252"/>
    </location>
</feature>
<dbReference type="Pfam" id="PF00512">
    <property type="entry name" value="HisKA"/>
    <property type="match status" value="1"/>
</dbReference>
<dbReference type="Gene3D" id="1.10.287.130">
    <property type="match status" value="1"/>
</dbReference>
<keyword evidence="6 16" id="KW-0418">Kinase</keyword>
<protein>
    <recommendedName>
        <fullName evidence="2">histidine kinase</fullName>
        <ecNumber evidence="2">2.7.13.3</ecNumber>
    </recommendedName>
</protein>
<dbReference type="Gene3D" id="3.30.565.10">
    <property type="entry name" value="Histidine kinase-like ATPase, C-terminal domain"/>
    <property type="match status" value="1"/>
</dbReference>
<dbReference type="InterPro" id="IPR000719">
    <property type="entry name" value="Prot_kinase_dom"/>
</dbReference>
<keyword evidence="12" id="KW-1133">Transmembrane helix</keyword>
<dbReference type="InterPro" id="IPR001245">
    <property type="entry name" value="Ser-Thr/Tyr_kinase_cat_dom"/>
</dbReference>
<feature type="modified residue" description="4-aspartylphosphate" evidence="9">
    <location>
        <position position="1149"/>
    </location>
</feature>
<reference evidence="17" key="1">
    <citation type="submission" date="2013-05" db="EMBL/GenBank/DDBJ databases">
        <title>The Genome sequence of Mucor circinelloides f. circinelloides 1006PhL.</title>
        <authorList>
            <consortium name="The Broad Institute Genomics Platform"/>
            <person name="Cuomo C."/>
            <person name="Earl A."/>
            <person name="Findley K."/>
            <person name="Lee S.C."/>
            <person name="Walker B."/>
            <person name="Young S."/>
            <person name="Zeng Q."/>
            <person name="Gargeya S."/>
            <person name="Fitzgerald M."/>
            <person name="Haas B."/>
            <person name="Abouelleil A."/>
            <person name="Allen A.W."/>
            <person name="Alvarado L."/>
            <person name="Arachchi H.M."/>
            <person name="Berlin A.M."/>
            <person name="Chapman S.B."/>
            <person name="Gainer-Dewar J."/>
            <person name="Goldberg J."/>
            <person name="Griggs A."/>
            <person name="Gujja S."/>
            <person name="Hansen M."/>
            <person name="Howarth C."/>
            <person name="Imamovic A."/>
            <person name="Ireland A."/>
            <person name="Larimer J."/>
            <person name="McCowan C."/>
            <person name="Murphy C."/>
            <person name="Pearson M."/>
            <person name="Poon T.W."/>
            <person name="Priest M."/>
            <person name="Roberts A."/>
            <person name="Saif S."/>
            <person name="Shea T."/>
            <person name="Sisk P."/>
            <person name="Sykes S."/>
            <person name="Wortman J."/>
            <person name="Nusbaum C."/>
            <person name="Birren B."/>
        </authorList>
    </citation>
    <scope>NUCLEOTIDE SEQUENCE [LARGE SCALE GENOMIC DNA]</scope>
    <source>
        <strain evidence="17">1006PhL</strain>
    </source>
</reference>
<evidence type="ECO:0000259" key="15">
    <source>
        <dbReference type="PROSITE" id="PS50110"/>
    </source>
</evidence>
<dbReference type="InterPro" id="IPR001789">
    <property type="entry name" value="Sig_transdc_resp-reg_receiver"/>
</dbReference>
<dbReference type="SUPFAM" id="SSF56112">
    <property type="entry name" value="Protein kinase-like (PK-like)"/>
    <property type="match status" value="1"/>
</dbReference>
<dbReference type="InterPro" id="IPR011009">
    <property type="entry name" value="Kinase-like_dom_sf"/>
</dbReference>
<dbReference type="InterPro" id="IPR036097">
    <property type="entry name" value="HisK_dim/P_sf"/>
</dbReference>
<dbReference type="Gene3D" id="1.10.510.10">
    <property type="entry name" value="Transferase(Phosphotransferase) domain 1"/>
    <property type="match status" value="1"/>
</dbReference>
<proteinExistence type="predicted"/>
<dbReference type="Pfam" id="PF02518">
    <property type="entry name" value="HATPase_c"/>
    <property type="match status" value="1"/>
</dbReference>
<dbReference type="Gene3D" id="2.10.50.10">
    <property type="entry name" value="Tumor Necrosis Factor Receptor, subunit A, domain 2"/>
    <property type="match status" value="1"/>
</dbReference>